<keyword evidence="9" id="KW-1185">Reference proteome</keyword>
<keyword evidence="3" id="KW-0808">Transferase</keyword>
<keyword evidence="6" id="KW-1133">Transmembrane helix</keyword>
<keyword evidence="6" id="KW-0472">Membrane</keyword>
<evidence type="ECO:0000313" key="8">
    <source>
        <dbReference type="EMBL" id="KAK4487501.1"/>
    </source>
</evidence>
<organism evidence="8 9">
    <name type="scientific">Penstemon davidsonii</name>
    <dbReference type="NCBI Taxonomy" id="160366"/>
    <lineage>
        <taxon>Eukaryota</taxon>
        <taxon>Viridiplantae</taxon>
        <taxon>Streptophyta</taxon>
        <taxon>Embryophyta</taxon>
        <taxon>Tracheophyta</taxon>
        <taxon>Spermatophyta</taxon>
        <taxon>Magnoliopsida</taxon>
        <taxon>eudicotyledons</taxon>
        <taxon>Gunneridae</taxon>
        <taxon>Pentapetalae</taxon>
        <taxon>asterids</taxon>
        <taxon>lamiids</taxon>
        <taxon>Lamiales</taxon>
        <taxon>Plantaginaceae</taxon>
        <taxon>Cheloneae</taxon>
        <taxon>Penstemon</taxon>
    </lineage>
</organism>
<dbReference type="PANTHER" id="PTHR11062">
    <property type="entry name" value="EXOSTOSIN HEPARAN SULFATE GLYCOSYLTRANSFERASE -RELATED"/>
    <property type="match status" value="1"/>
</dbReference>
<evidence type="ECO:0000256" key="1">
    <source>
        <dbReference type="ARBA" id="ARBA00004323"/>
    </source>
</evidence>
<comment type="subcellular location">
    <subcellularLocation>
        <location evidence="1">Golgi apparatus membrane</location>
        <topology evidence="1">Single-pass type II membrane protein</topology>
    </subcellularLocation>
</comment>
<dbReference type="Proteomes" id="UP001291926">
    <property type="component" value="Unassembled WGS sequence"/>
</dbReference>
<evidence type="ECO:0000256" key="5">
    <source>
        <dbReference type="ARBA" id="ARBA00023034"/>
    </source>
</evidence>
<proteinExistence type="inferred from homology"/>
<protein>
    <recommendedName>
        <fullName evidence="7">Exostosin GT47 domain-containing protein</fullName>
    </recommendedName>
</protein>
<comment type="similarity">
    <text evidence="2">Belongs to the glycosyltransferase 47 family.</text>
</comment>
<keyword evidence="6" id="KW-0812">Transmembrane</keyword>
<keyword evidence="3" id="KW-0328">Glycosyltransferase</keyword>
<evidence type="ECO:0000256" key="3">
    <source>
        <dbReference type="ARBA" id="ARBA00022676"/>
    </source>
</evidence>
<evidence type="ECO:0000256" key="4">
    <source>
        <dbReference type="ARBA" id="ARBA00022968"/>
    </source>
</evidence>
<name>A0ABR0DE24_9LAMI</name>
<dbReference type="InterPro" id="IPR040911">
    <property type="entry name" value="Exostosin_GT47"/>
</dbReference>
<feature type="transmembrane region" description="Helical" evidence="6">
    <location>
        <begin position="34"/>
        <end position="52"/>
    </location>
</feature>
<dbReference type="InterPro" id="IPR004263">
    <property type="entry name" value="Exostosin"/>
</dbReference>
<dbReference type="EMBL" id="JAYDYQ010001674">
    <property type="protein sequence ID" value="KAK4487501.1"/>
    <property type="molecule type" value="Genomic_DNA"/>
</dbReference>
<evidence type="ECO:0000256" key="6">
    <source>
        <dbReference type="SAM" id="Phobius"/>
    </source>
</evidence>
<evidence type="ECO:0000259" key="7">
    <source>
        <dbReference type="Pfam" id="PF03016"/>
    </source>
</evidence>
<keyword evidence="5" id="KW-0333">Golgi apparatus</keyword>
<comment type="caution">
    <text evidence="8">The sequence shown here is derived from an EMBL/GenBank/DDBJ whole genome shotgun (WGS) entry which is preliminary data.</text>
</comment>
<accession>A0ABR0DE24</accession>
<dbReference type="PANTHER" id="PTHR11062:SF229">
    <property type="entry name" value="GLUCURONOXYLAN GLUCURONOSYLTRANSFERASE IRX7-RELATED"/>
    <property type="match status" value="1"/>
</dbReference>
<feature type="domain" description="Exostosin GT47" evidence="7">
    <location>
        <begin position="87"/>
        <end position="386"/>
    </location>
</feature>
<dbReference type="Pfam" id="PF03016">
    <property type="entry name" value="Exostosin_GT47"/>
    <property type="match status" value="1"/>
</dbReference>
<gene>
    <name evidence="8" type="ORF">RD792_005855</name>
</gene>
<sequence>MLQTSKKGFYVKMKLLNKTRIHKNQEKKTFCQRYLKWILWFSISFYFFSSFLTTHNKPISRTVLSHHSNPSRALIEESSIKNLDLFKGMKVYIYDLPSKYNKDWLTNERCSTHLFAAEVAFHNALMNSETTTFDPWEADFFFVPVYVSCNFSKVNGFPAIGHARSLISSAIEHISSQLLFWNRSLGSDHVFVASHDFGSCFHTMEDVAIADGVPEFLRNSIILQTFGVNYKHPCQEVENVVIPPYIPPESVRTTLEKSPVDGRRDIFAFFRGKMELHPKNVSGRFYGKQVRTKIWRKYGNDRRFYLRRERFAGYQSEIVRSTFCLCPLGWAPWSPRLVESVALGCVPVIIADGIRLPFPSAVPWADMSLTVAENDVDNHLEKILERVAATNLTTIQKNLRDPEVRKALLFNNPMSEGDATWQVLSALSQKLDRSHKKSMVSTQ</sequence>
<evidence type="ECO:0000256" key="2">
    <source>
        <dbReference type="ARBA" id="ARBA00010271"/>
    </source>
</evidence>
<reference evidence="8 9" key="1">
    <citation type="journal article" date="2023" name="bioRxiv">
        <title>Genome report: Whole genome sequence and annotation of Penstemon davidsonii.</title>
        <authorList>
            <person name="Ostevik K.L."/>
            <person name="Alabady M."/>
            <person name="Zhang M."/>
            <person name="Rausher M.D."/>
        </authorList>
    </citation>
    <scope>NUCLEOTIDE SEQUENCE [LARGE SCALE GENOMIC DNA]</scope>
    <source>
        <strain evidence="8">DNT005</strain>
        <tissue evidence="8">Whole leaf</tissue>
    </source>
</reference>
<evidence type="ECO:0000313" key="9">
    <source>
        <dbReference type="Proteomes" id="UP001291926"/>
    </source>
</evidence>
<keyword evidence="4" id="KW-0735">Signal-anchor</keyword>